<sequence>MQPSRRAVLSGLATGGLGVAFGATTAATREDDADEGDETDAADGVNGYDLEDAQRDGYWYFRHNVESVLLGGAGVQFPDRKYADDPDHESFAEAVDDLDAEPDDEEFPVEGLTSLTIAPYETSNPQYVTRPTFSPRPVQATLRWDGDGATTREITPAGAAWFVHAAFELARAFDDLGDPSTEVDGVAEEYSALFELAGWRGLEYAFGDGGVLRDEADEDDEGVLALARSYDPEADETTFEDERAIDYAATVWCLSTVADRADVHPAVETAGIDVEDATDLADSTARAIVDAYDAETIADEGGIANVGLVLSVLGRYGSVGTDDALPDVERFGTDLVASVDDAIDDDGRIATGDEEHQAAVQGAVGQGLDLANDGLGLGLDDDGVDDVLSSLVDDSWSDEDGTFDDERANETIATTVWEAGDIVGGLNAALSRLEGDEVRDVTAAFMDRTVHNSALQRAQLDAAVAPDAAYWLPSPANAGGWFGQAPVFNGAVEYRRDAELWQVVDRAFHASEALYAACQFGWLAANSEGVTAQ</sequence>
<organism evidence="2 3">
    <name type="scientific">Natronolimnohabitans innermongolicus JCM 12255</name>
    <dbReference type="NCBI Taxonomy" id="1227499"/>
    <lineage>
        <taxon>Archaea</taxon>
        <taxon>Methanobacteriati</taxon>
        <taxon>Methanobacteriota</taxon>
        <taxon>Stenosarchaea group</taxon>
        <taxon>Halobacteria</taxon>
        <taxon>Halobacteriales</taxon>
        <taxon>Natrialbaceae</taxon>
        <taxon>Natronolimnohabitans</taxon>
    </lineage>
</organism>
<evidence type="ECO:0000313" key="2">
    <source>
        <dbReference type="EMBL" id="ELY62064.1"/>
    </source>
</evidence>
<name>L9XJX3_9EURY</name>
<protein>
    <submittedName>
        <fullName evidence="2">Uncharacterized protein</fullName>
    </submittedName>
</protein>
<dbReference type="PROSITE" id="PS51318">
    <property type="entry name" value="TAT"/>
    <property type="match status" value="1"/>
</dbReference>
<dbReference type="eggNOG" id="arCOG02918">
    <property type="taxonomic scope" value="Archaea"/>
</dbReference>
<comment type="caution">
    <text evidence="2">The sequence shown here is derived from an EMBL/GenBank/DDBJ whole genome shotgun (WGS) entry which is preliminary data.</text>
</comment>
<proteinExistence type="predicted"/>
<dbReference type="EMBL" id="AOHZ01000004">
    <property type="protein sequence ID" value="ELY62064.1"/>
    <property type="molecule type" value="Genomic_DNA"/>
</dbReference>
<accession>L9XJX3</accession>
<dbReference type="Proteomes" id="UP000011602">
    <property type="component" value="Unassembled WGS sequence"/>
</dbReference>
<feature type="compositionally biased region" description="Acidic residues" evidence="1">
    <location>
        <begin position="31"/>
        <end position="41"/>
    </location>
</feature>
<evidence type="ECO:0000256" key="1">
    <source>
        <dbReference type="SAM" id="MobiDB-lite"/>
    </source>
</evidence>
<feature type="region of interest" description="Disordered" evidence="1">
    <location>
        <begin position="26"/>
        <end position="48"/>
    </location>
</feature>
<gene>
    <name evidence="2" type="ORF">C493_01000</name>
</gene>
<evidence type="ECO:0000313" key="3">
    <source>
        <dbReference type="Proteomes" id="UP000011602"/>
    </source>
</evidence>
<dbReference type="AlphaFoldDB" id="L9XJX3"/>
<keyword evidence="3" id="KW-1185">Reference proteome</keyword>
<dbReference type="InterPro" id="IPR006311">
    <property type="entry name" value="TAT_signal"/>
</dbReference>
<reference evidence="2 3" key="1">
    <citation type="journal article" date="2014" name="PLoS Genet.">
        <title>Phylogenetically driven sequencing of extremely halophilic archaea reveals strategies for static and dynamic osmo-response.</title>
        <authorList>
            <person name="Becker E.A."/>
            <person name="Seitzer P.M."/>
            <person name="Tritt A."/>
            <person name="Larsen D."/>
            <person name="Krusor M."/>
            <person name="Yao A.I."/>
            <person name="Wu D."/>
            <person name="Madern D."/>
            <person name="Eisen J.A."/>
            <person name="Darling A.E."/>
            <person name="Facciotti M.T."/>
        </authorList>
    </citation>
    <scope>NUCLEOTIDE SEQUENCE [LARGE SCALE GENOMIC DNA]</scope>
    <source>
        <strain evidence="2 3">JCM 12255</strain>
    </source>
</reference>